<dbReference type="CDD" id="cd00464">
    <property type="entry name" value="SK"/>
    <property type="match status" value="1"/>
</dbReference>
<keyword evidence="5 11" id="KW-0808">Transferase</keyword>
<evidence type="ECO:0000313" key="12">
    <source>
        <dbReference type="EMBL" id="TDD37938.1"/>
    </source>
</evidence>
<dbReference type="GO" id="GO:0000287">
    <property type="term" value="F:magnesium ion binding"/>
    <property type="evidence" value="ECO:0007669"/>
    <property type="project" value="UniProtKB-UniRule"/>
</dbReference>
<dbReference type="InterPro" id="IPR027417">
    <property type="entry name" value="P-loop_NTPase"/>
</dbReference>
<dbReference type="SUPFAM" id="SSF52540">
    <property type="entry name" value="P-loop containing nucleoside triphosphate hydrolases"/>
    <property type="match status" value="1"/>
</dbReference>
<protein>
    <recommendedName>
        <fullName evidence="3 11">Shikimate kinase</fullName>
        <shortName evidence="11">SK</shortName>
        <ecNumber evidence="3 11">2.7.1.71</ecNumber>
    </recommendedName>
</protein>
<evidence type="ECO:0000256" key="6">
    <source>
        <dbReference type="ARBA" id="ARBA00022741"/>
    </source>
</evidence>
<comment type="cofactor">
    <cofactor evidence="11">
        <name>Mg(2+)</name>
        <dbReference type="ChEBI" id="CHEBI:18420"/>
    </cofactor>
    <text evidence="11">Binds 1 Mg(2+) ion per subunit.</text>
</comment>
<dbReference type="AlphaFoldDB" id="A0A4R4Y0V3"/>
<feature type="binding site" evidence="11">
    <location>
        <begin position="12"/>
        <end position="17"/>
    </location>
    <ligand>
        <name>ATP</name>
        <dbReference type="ChEBI" id="CHEBI:30616"/>
    </ligand>
</feature>
<evidence type="ECO:0000256" key="4">
    <source>
        <dbReference type="ARBA" id="ARBA00022605"/>
    </source>
</evidence>
<keyword evidence="9 11" id="KW-0057">Aromatic amino acid biosynthesis</keyword>
<dbReference type="HAMAP" id="MF_00109">
    <property type="entry name" value="Shikimate_kinase"/>
    <property type="match status" value="1"/>
</dbReference>
<evidence type="ECO:0000256" key="8">
    <source>
        <dbReference type="ARBA" id="ARBA00022840"/>
    </source>
</evidence>
<gene>
    <name evidence="11" type="primary">aroK</name>
    <name evidence="12" type="ORF">E1288_39770</name>
</gene>
<comment type="catalytic activity">
    <reaction evidence="10 11">
        <text>shikimate + ATP = 3-phosphoshikimate + ADP + H(+)</text>
        <dbReference type="Rhea" id="RHEA:13121"/>
        <dbReference type="ChEBI" id="CHEBI:15378"/>
        <dbReference type="ChEBI" id="CHEBI:30616"/>
        <dbReference type="ChEBI" id="CHEBI:36208"/>
        <dbReference type="ChEBI" id="CHEBI:145989"/>
        <dbReference type="ChEBI" id="CHEBI:456216"/>
        <dbReference type="EC" id="2.7.1.71"/>
    </reaction>
</comment>
<reference evidence="12 13" key="1">
    <citation type="submission" date="2019-03" db="EMBL/GenBank/DDBJ databases">
        <title>Draft genome sequences of novel Actinobacteria.</title>
        <authorList>
            <person name="Sahin N."/>
            <person name="Ay H."/>
            <person name="Saygin H."/>
        </authorList>
    </citation>
    <scope>NUCLEOTIDE SEQUENCE [LARGE SCALE GENOMIC DNA]</scope>
    <source>
        <strain evidence="12 13">7K502</strain>
    </source>
</reference>
<evidence type="ECO:0000256" key="1">
    <source>
        <dbReference type="ARBA" id="ARBA00004842"/>
    </source>
</evidence>
<evidence type="ECO:0000256" key="2">
    <source>
        <dbReference type="ARBA" id="ARBA00006997"/>
    </source>
</evidence>
<keyword evidence="11" id="KW-0479">Metal-binding</keyword>
<dbReference type="OrthoDB" id="9800332at2"/>
<dbReference type="GO" id="GO:0005829">
    <property type="term" value="C:cytosol"/>
    <property type="evidence" value="ECO:0007669"/>
    <property type="project" value="TreeGrafter"/>
</dbReference>
<comment type="subcellular location">
    <subcellularLocation>
        <location evidence="11">Cytoplasm</location>
    </subcellularLocation>
</comment>
<comment type="caution">
    <text evidence="12">The sequence shown here is derived from an EMBL/GenBank/DDBJ whole genome shotgun (WGS) entry which is preliminary data.</text>
</comment>
<keyword evidence="7 11" id="KW-0418">Kinase</keyword>
<feature type="binding site" evidence="11">
    <location>
        <position position="16"/>
    </location>
    <ligand>
        <name>Mg(2+)</name>
        <dbReference type="ChEBI" id="CHEBI:18420"/>
    </ligand>
</feature>
<evidence type="ECO:0000256" key="5">
    <source>
        <dbReference type="ARBA" id="ARBA00022679"/>
    </source>
</evidence>
<keyword evidence="4 11" id="KW-0028">Amino-acid biosynthesis</keyword>
<dbReference type="Proteomes" id="UP000294947">
    <property type="component" value="Unassembled WGS sequence"/>
</dbReference>
<dbReference type="EMBL" id="SMKW01000091">
    <property type="protein sequence ID" value="TDD37938.1"/>
    <property type="molecule type" value="Genomic_DNA"/>
</dbReference>
<evidence type="ECO:0000256" key="7">
    <source>
        <dbReference type="ARBA" id="ARBA00022777"/>
    </source>
</evidence>
<feature type="binding site" evidence="11">
    <location>
        <position position="80"/>
    </location>
    <ligand>
        <name>substrate</name>
    </ligand>
</feature>
<dbReference type="UniPathway" id="UPA00053">
    <property type="reaction ID" value="UER00088"/>
</dbReference>
<proteinExistence type="inferred from homology"/>
<dbReference type="PRINTS" id="PR01100">
    <property type="entry name" value="SHIKIMTKNASE"/>
</dbReference>
<dbReference type="EC" id="2.7.1.71" evidence="3 11"/>
<comment type="similarity">
    <text evidence="2 11">Belongs to the shikimate kinase family.</text>
</comment>
<sequence>MAPRAVVIGPPGAGKTTIGRLLAQRLDVPFRDTDDDIVRTAGRPISDIFANDGEPVFRAMEEEAVAAALREHDGVLALGGGSVLSELTRERLGGHPVVFLSVGLAEGAKRVGLSTARPLLAGVNPRATFKALLDARLPIYRSVASVEIATDHVTTGEVVEQVAAALAASSTPSN</sequence>
<dbReference type="RefSeq" id="WP_132493851.1">
    <property type="nucleotide sequence ID" value="NZ_SMKW01000091.1"/>
</dbReference>
<feature type="binding site" evidence="11">
    <location>
        <position position="34"/>
    </location>
    <ligand>
        <name>substrate</name>
    </ligand>
</feature>
<dbReference type="Pfam" id="PF01202">
    <property type="entry name" value="SKI"/>
    <property type="match status" value="1"/>
</dbReference>
<keyword evidence="11" id="KW-0460">Magnesium</keyword>
<evidence type="ECO:0000256" key="10">
    <source>
        <dbReference type="ARBA" id="ARBA00048567"/>
    </source>
</evidence>
<comment type="caution">
    <text evidence="11">Lacks conserved residue(s) required for the propagation of feature annotation.</text>
</comment>
<evidence type="ECO:0000256" key="11">
    <source>
        <dbReference type="HAMAP-Rule" id="MF_00109"/>
    </source>
</evidence>
<feature type="binding site" evidence="11">
    <location>
        <position position="117"/>
    </location>
    <ligand>
        <name>ATP</name>
        <dbReference type="ChEBI" id="CHEBI:30616"/>
    </ligand>
</feature>
<name>A0A4R4Y0V3_9PSEU</name>
<dbReference type="GO" id="GO:0008652">
    <property type="term" value="P:amino acid biosynthetic process"/>
    <property type="evidence" value="ECO:0007669"/>
    <property type="project" value="UniProtKB-KW"/>
</dbReference>
<comment type="function">
    <text evidence="11">Catalyzes the specific phosphorylation of the 3-hydroxyl group of shikimic acid using ATP as a cosubstrate.</text>
</comment>
<accession>A0A4R4Y0V3</accession>
<dbReference type="InterPro" id="IPR000623">
    <property type="entry name" value="Shikimate_kinase/TSH1"/>
</dbReference>
<dbReference type="GO" id="GO:0009073">
    <property type="term" value="P:aromatic amino acid family biosynthetic process"/>
    <property type="evidence" value="ECO:0007669"/>
    <property type="project" value="UniProtKB-KW"/>
</dbReference>
<evidence type="ECO:0000313" key="13">
    <source>
        <dbReference type="Proteomes" id="UP000294947"/>
    </source>
</evidence>
<comment type="subunit">
    <text evidence="11">Monomer.</text>
</comment>
<dbReference type="PANTHER" id="PTHR21087:SF16">
    <property type="entry name" value="SHIKIMATE KINASE 1, CHLOROPLASTIC"/>
    <property type="match status" value="1"/>
</dbReference>
<keyword evidence="6 11" id="KW-0547">Nucleotide-binding</keyword>
<dbReference type="InterPro" id="IPR023000">
    <property type="entry name" value="Shikimate_kinase_CS"/>
</dbReference>
<keyword evidence="8 11" id="KW-0067">ATP-binding</keyword>
<dbReference type="GO" id="GO:0009423">
    <property type="term" value="P:chorismate biosynthetic process"/>
    <property type="evidence" value="ECO:0007669"/>
    <property type="project" value="UniProtKB-UniRule"/>
</dbReference>
<keyword evidence="13" id="KW-1185">Reference proteome</keyword>
<keyword evidence="11" id="KW-0963">Cytoplasm</keyword>
<comment type="pathway">
    <text evidence="1 11">Metabolic intermediate biosynthesis; chorismate biosynthesis; chorismate from D-erythrose 4-phosphate and phosphoenolpyruvate: step 5/7.</text>
</comment>
<feature type="binding site" evidence="11">
    <location>
        <position position="136"/>
    </location>
    <ligand>
        <name>substrate</name>
    </ligand>
</feature>
<dbReference type="GO" id="GO:0004765">
    <property type="term" value="F:shikimate kinase activity"/>
    <property type="evidence" value="ECO:0007669"/>
    <property type="project" value="UniProtKB-UniRule"/>
</dbReference>
<dbReference type="Gene3D" id="3.40.50.300">
    <property type="entry name" value="P-loop containing nucleotide triphosphate hydrolases"/>
    <property type="match status" value="1"/>
</dbReference>
<dbReference type="InterPro" id="IPR031322">
    <property type="entry name" value="Shikimate/glucono_kinase"/>
</dbReference>
<dbReference type="PROSITE" id="PS01128">
    <property type="entry name" value="SHIKIMATE_KINASE"/>
    <property type="match status" value="1"/>
</dbReference>
<dbReference type="PANTHER" id="PTHR21087">
    <property type="entry name" value="SHIKIMATE KINASE"/>
    <property type="match status" value="1"/>
</dbReference>
<evidence type="ECO:0000256" key="3">
    <source>
        <dbReference type="ARBA" id="ARBA00012154"/>
    </source>
</evidence>
<dbReference type="GO" id="GO:0005524">
    <property type="term" value="F:ATP binding"/>
    <property type="evidence" value="ECO:0007669"/>
    <property type="project" value="UniProtKB-UniRule"/>
</dbReference>
<feature type="binding site" evidence="11">
    <location>
        <position position="58"/>
    </location>
    <ligand>
        <name>substrate</name>
    </ligand>
</feature>
<organism evidence="12 13">
    <name type="scientific">Saccharopolyspora elongata</name>
    <dbReference type="NCBI Taxonomy" id="2530387"/>
    <lineage>
        <taxon>Bacteria</taxon>
        <taxon>Bacillati</taxon>
        <taxon>Actinomycetota</taxon>
        <taxon>Actinomycetes</taxon>
        <taxon>Pseudonocardiales</taxon>
        <taxon>Pseudonocardiaceae</taxon>
        <taxon>Saccharopolyspora</taxon>
    </lineage>
</organism>
<evidence type="ECO:0000256" key="9">
    <source>
        <dbReference type="ARBA" id="ARBA00023141"/>
    </source>
</evidence>